<dbReference type="Proteomes" id="UP000054988">
    <property type="component" value="Unassembled WGS sequence"/>
</dbReference>
<comment type="caution">
    <text evidence="1">The sequence shown here is derived from an EMBL/GenBank/DDBJ whole genome shotgun (WGS) entry which is preliminary data.</text>
</comment>
<keyword evidence="1" id="KW-0418">Kinase</keyword>
<evidence type="ECO:0000313" key="2">
    <source>
        <dbReference type="Proteomes" id="UP000054988"/>
    </source>
</evidence>
<dbReference type="EMBL" id="LATX01001878">
    <property type="protein sequence ID" value="KTB36910.1"/>
    <property type="molecule type" value="Genomic_DNA"/>
</dbReference>
<sequence>MQDPATRLRKTELLSKFVIPSQLPPPSEEALRLGVYRSPEDIVRCQCLACTGLSELQGFTLPRFFESHKVVMPWGETALLSVLEVVPLRLDKLYHTLEDSGVRLSNFVHIYLNLFKEGVAIIDAAHRKHIHHLDIHEDRHFDGCRVVLIDWRNDKALDEGSLVKNDQALGRRVEELNLW</sequence>
<organism evidence="1 2">
    <name type="scientific">Moniliophthora roreri</name>
    <name type="common">Frosty pod rot fungus</name>
    <name type="synonym">Monilia roreri</name>
    <dbReference type="NCBI Taxonomy" id="221103"/>
    <lineage>
        <taxon>Eukaryota</taxon>
        <taxon>Fungi</taxon>
        <taxon>Dikarya</taxon>
        <taxon>Basidiomycota</taxon>
        <taxon>Agaricomycotina</taxon>
        <taxon>Agaricomycetes</taxon>
        <taxon>Agaricomycetidae</taxon>
        <taxon>Agaricales</taxon>
        <taxon>Marasmiineae</taxon>
        <taxon>Marasmiaceae</taxon>
        <taxon>Moniliophthora</taxon>
    </lineage>
</organism>
<gene>
    <name evidence="1" type="ORF">WG66_10517</name>
</gene>
<proteinExistence type="predicted"/>
<protein>
    <submittedName>
        <fullName evidence="1">Putative serine/threonine kinase, SPS1</fullName>
    </submittedName>
</protein>
<keyword evidence="1" id="KW-0808">Transferase</keyword>
<dbReference type="AlphaFoldDB" id="A0A0W0FKT1"/>
<accession>A0A0W0FKT1</accession>
<dbReference type="GO" id="GO:0016301">
    <property type="term" value="F:kinase activity"/>
    <property type="evidence" value="ECO:0007669"/>
    <property type="project" value="UniProtKB-KW"/>
</dbReference>
<name>A0A0W0FKT1_MONRR</name>
<reference evidence="1 2" key="1">
    <citation type="submission" date="2015-12" db="EMBL/GenBank/DDBJ databases">
        <title>Draft genome sequence of Moniliophthora roreri, the causal agent of frosty pod rot of cacao.</title>
        <authorList>
            <person name="Aime M.C."/>
            <person name="Diaz-Valderrama J.R."/>
            <person name="Kijpornyongpan T."/>
            <person name="Phillips-Mora W."/>
        </authorList>
    </citation>
    <scope>NUCLEOTIDE SEQUENCE [LARGE SCALE GENOMIC DNA]</scope>
    <source>
        <strain evidence="1 2">MCA 2952</strain>
    </source>
</reference>
<evidence type="ECO:0000313" key="1">
    <source>
        <dbReference type="EMBL" id="KTB36910.1"/>
    </source>
</evidence>